<feature type="region of interest" description="Disordered" evidence="3">
    <location>
        <begin position="1270"/>
        <end position="1313"/>
    </location>
</feature>
<dbReference type="Pfam" id="PF00179">
    <property type="entry name" value="UQ_con"/>
    <property type="match status" value="1"/>
</dbReference>
<sequence length="1339" mass="150059">MFKMSQEVAQNIATSSAFNVSNIFDDVALVRAQLDCLGLSYNPDEIANMLIEQDGSADRVAIVINKIIDCLPNLGPEFENNSTHEGAESSLNQVQAPDKSEEKQKSEENVPASGVKDTTSQDYEPSPSKLFKPVNPKKNPFSYDLPSGGSSVRLKNSADLCGTSSSSSTSEEYLSAQRLLPNESADVSKFTYLGKTTERTLTLDSTSGPSDLSVTNQEDEKSGYQGAEITSQIFESVSNSLKTPLSIPVSSVSRANHRDSTPEQLSIILECMNRVEITDNDLNIIDNLIGFLMRGESNSTAVNCKPSCGADVNKRALSDNTKTITLPDSDSASNTGTTVTEPTACPSQNLPEPLCQYFANLMEIFPDADSTYLQDLCKGSNNGEIIPFENDIMQQLIDIILDNPDYPRKAPTNSGESEVNPSFDEKYRNIIAILPDIDPEFAKSKCEQLSNESYNNFVNELLITEAYPTIKDARMKETSSKIKAYLDNPTIPDFLKLFPNPEEYFLNQKMSSHPEHSLAFLKYRYNLLKSDDIIRTYRFEGFNLTRTCRKLDRHTGPVCKRRRSLPDCKWPAKNDVNFLQEIFYIIHWQEIKQYIEDKNKEQKLALEQQNFAGSLRKDAPRTVPEKSDLVLAAFGLFLRSPFEWSRVLQRSKDHAELILKLFTAAMEVGKGDDTQSSPLANNLPTLPFEELKDLLASAPLTTDQGVYIRQTALDRGVVHSILACLAALTHNSEYIRLPDVDLQPSTSSKRPKNKVLPKARTDQHVSYWAKGTGYGSGSTAQSWNVKQALTRQKCEESHITVLIQILSHFIDPKTAAPMSGQNADVEEVANFPVNLSAGKIAPKLSPLFHELLEKSCLIQVLSSYLRNDSVLDMTRHIPIYRAILCLLRVIASNDQYVDFLFPQTPDQESSISSLLSKMRDCVDIYSVNVGSKIPTTTEDGKHIDRDEEASLIQDIQHTAMLIAIPSESMNQNGKSSSSIERPLKKTVEERYLEFMKALQFDEYDMIVENCDTSGLRFSVSHRYEQTIRTLGDANHPSRIKRLAQEVVTLRNSLPLNYSSSVFVRCDSSRLDVMKVLITGPAETPYMNGCFEFDVFFPRDYPSSPLNINLETTGRQTVRFNPNLYNDGKVCLSVLNTWNGRPEEKWNPQTSNILQVLVSIQSLILVPDPYFNEPGYENSRGTSNGTRRSNSYNANIRKATLKWAMVEQLKKPSPCFKTVLQSHFYLKRDEISLQVEKWITEIESDKYIKTSTDTVRSLRQLLTQLQTEISKLTPPPGLEESSEVLSDSVETPESTIQPHPSTSAIAGPSSQVEPMEWSHSFMSDFVTDEELDSVISRLSH</sequence>
<feature type="domain" description="UBC core" evidence="4">
    <location>
        <begin position="1037"/>
        <end position="1204"/>
    </location>
</feature>
<evidence type="ECO:0000313" key="6">
    <source>
        <dbReference type="Proteomes" id="UP001152759"/>
    </source>
</evidence>
<feature type="region of interest" description="Disordered" evidence="3">
    <location>
        <begin position="322"/>
        <end position="346"/>
    </location>
</feature>
<organism evidence="5 6">
    <name type="scientific">Bemisia tabaci</name>
    <name type="common">Sweetpotato whitefly</name>
    <name type="synonym">Aleurodes tabaci</name>
    <dbReference type="NCBI Taxonomy" id="7038"/>
    <lineage>
        <taxon>Eukaryota</taxon>
        <taxon>Metazoa</taxon>
        <taxon>Ecdysozoa</taxon>
        <taxon>Arthropoda</taxon>
        <taxon>Hexapoda</taxon>
        <taxon>Insecta</taxon>
        <taxon>Pterygota</taxon>
        <taxon>Neoptera</taxon>
        <taxon>Paraneoptera</taxon>
        <taxon>Hemiptera</taxon>
        <taxon>Sternorrhyncha</taxon>
        <taxon>Aleyrodoidea</taxon>
        <taxon>Aleyrodidae</taxon>
        <taxon>Aleyrodinae</taxon>
        <taxon>Bemisia</taxon>
    </lineage>
</organism>
<feature type="compositionally biased region" description="Polar residues" evidence="3">
    <location>
        <begin position="79"/>
        <end position="95"/>
    </location>
</feature>
<evidence type="ECO:0000256" key="2">
    <source>
        <dbReference type="ARBA" id="ARBA00022786"/>
    </source>
</evidence>
<feature type="compositionally biased region" description="Polar residues" evidence="3">
    <location>
        <begin position="201"/>
        <end position="216"/>
    </location>
</feature>
<feature type="region of interest" description="Disordered" evidence="3">
    <location>
        <begin position="79"/>
        <end position="149"/>
    </location>
</feature>
<dbReference type="GO" id="GO:0043066">
    <property type="term" value="P:negative regulation of apoptotic process"/>
    <property type="evidence" value="ECO:0007669"/>
    <property type="project" value="TreeGrafter"/>
</dbReference>
<dbReference type="EMBL" id="OU963863">
    <property type="protein sequence ID" value="CAH0765319.1"/>
    <property type="molecule type" value="Genomic_DNA"/>
</dbReference>
<dbReference type="CDD" id="cd23810">
    <property type="entry name" value="UBCc_BIRC6"/>
    <property type="match status" value="1"/>
</dbReference>
<dbReference type="GO" id="GO:0016740">
    <property type="term" value="F:transferase activity"/>
    <property type="evidence" value="ECO:0007669"/>
    <property type="project" value="UniProtKB-KW"/>
</dbReference>
<dbReference type="Proteomes" id="UP001152759">
    <property type="component" value="Chromosome 2"/>
</dbReference>
<name>A0A9P0C8E5_BEMTA</name>
<keyword evidence="6" id="KW-1185">Reference proteome</keyword>
<evidence type="ECO:0000256" key="3">
    <source>
        <dbReference type="SAM" id="MobiDB-lite"/>
    </source>
</evidence>
<evidence type="ECO:0000259" key="4">
    <source>
        <dbReference type="PROSITE" id="PS50127"/>
    </source>
</evidence>
<feature type="compositionally biased region" description="Polar residues" evidence="3">
    <location>
        <begin position="1290"/>
        <end position="1311"/>
    </location>
</feature>
<feature type="compositionally biased region" description="Basic and acidic residues" evidence="3">
    <location>
        <begin position="98"/>
        <end position="108"/>
    </location>
</feature>
<dbReference type="GO" id="GO:0005634">
    <property type="term" value="C:nucleus"/>
    <property type="evidence" value="ECO:0007669"/>
    <property type="project" value="TreeGrafter"/>
</dbReference>
<keyword evidence="1" id="KW-0808">Transferase</keyword>
<accession>A0A9P0C8E5</accession>
<protein>
    <recommendedName>
        <fullName evidence="4">UBC core domain-containing protein</fullName>
    </recommendedName>
</protein>
<keyword evidence="2" id="KW-0833">Ubl conjugation pathway</keyword>
<dbReference type="SUPFAM" id="SSF54495">
    <property type="entry name" value="UBC-like"/>
    <property type="match status" value="1"/>
</dbReference>
<evidence type="ECO:0000256" key="1">
    <source>
        <dbReference type="ARBA" id="ARBA00022679"/>
    </source>
</evidence>
<reference evidence="5" key="1">
    <citation type="submission" date="2021-12" db="EMBL/GenBank/DDBJ databases">
        <authorList>
            <person name="King R."/>
        </authorList>
    </citation>
    <scope>NUCLEOTIDE SEQUENCE</scope>
</reference>
<dbReference type="KEGG" id="btab:109033757"/>
<feature type="region of interest" description="Disordered" evidence="3">
    <location>
        <begin position="201"/>
        <end position="220"/>
    </location>
</feature>
<dbReference type="GO" id="GO:0004869">
    <property type="term" value="F:cysteine-type endopeptidase inhibitor activity"/>
    <property type="evidence" value="ECO:0007669"/>
    <property type="project" value="TreeGrafter"/>
</dbReference>
<dbReference type="FunFam" id="3.10.110.10:FF:000014">
    <property type="entry name" value="Baculoviral IAP repeat-containing protein 6"/>
    <property type="match status" value="1"/>
</dbReference>
<dbReference type="InterPro" id="IPR016135">
    <property type="entry name" value="UBQ-conjugating_enzyme/RWD"/>
</dbReference>
<gene>
    <name evidence="5" type="ORF">BEMITA_LOCUS3562</name>
</gene>
<dbReference type="PANTHER" id="PTHR46116">
    <property type="entry name" value="(E3-INDEPENDENT) E2 UBIQUITIN-CONJUGATING ENZYME"/>
    <property type="match status" value="1"/>
</dbReference>
<evidence type="ECO:0000313" key="5">
    <source>
        <dbReference type="EMBL" id="CAH0765319.1"/>
    </source>
</evidence>
<proteinExistence type="predicted"/>
<dbReference type="SMART" id="SM00212">
    <property type="entry name" value="UBCc"/>
    <property type="match status" value="1"/>
</dbReference>
<dbReference type="PROSITE" id="PS50127">
    <property type="entry name" value="UBC_2"/>
    <property type="match status" value="1"/>
</dbReference>
<dbReference type="Gene3D" id="3.10.110.10">
    <property type="entry name" value="Ubiquitin Conjugating Enzyme"/>
    <property type="match status" value="1"/>
</dbReference>
<dbReference type="PANTHER" id="PTHR46116:SF39">
    <property type="entry name" value="BACULOVIRAL IAP REPEAT-CONTAINING PROTEIN 6"/>
    <property type="match status" value="1"/>
</dbReference>
<dbReference type="InterPro" id="IPR000608">
    <property type="entry name" value="UBC"/>
</dbReference>